<dbReference type="InterPro" id="IPR050345">
    <property type="entry name" value="Aliph_Amidase/BUP"/>
</dbReference>
<dbReference type="Pfam" id="PF00795">
    <property type="entry name" value="CN_hydrolase"/>
    <property type="match status" value="1"/>
</dbReference>
<dbReference type="Gene3D" id="3.60.110.10">
    <property type="entry name" value="Carbon-nitrogen hydrolase"/>
    <property type="match status" value="1"/>
</dbReference>
<dbReference type="Proteomes" id="UP000597206">
    <property type="component" value="Unassembled WGS sequence"/>
</dbReference>
<evidence type="ECO:0000313" key="3">
    <source>
        <dbReference type="EMBL" id="MBF9002352.1"/>
    </source>
</evidence>
<gene>
    <name evidence="3" type="ORF">I1A42_17925</name>
</gene>
<dbReference type="GO" id="GO:0016787">
    <property type="term" value="F:hydrolase activity"/>
    <property type="evidence" value="ECO:0007669"/>
    <property type="project" value="UniProtKB-KW"/>
</dbReference>
<reference evidence="3 4" key="1">
    <citation type="submission" date="2020-11" db="EMBL/GenBank/DDBJ databases">
        <title>Vibrio nitrifigilis sp. nov., a marine nitrogen-fixing bacterium isolated from the lagoon sediment of an islet inside an atoll.</title>
        <authorList>
            <person name="Wang L.-T."/>
            <person name="Shieh W.Y."/>
        </authorList>
    </citation>
    <scope>NUCLEOTIDE SEQUENCE [LARGE SCALE GENOMIC DNA]</scope>
    <source>
        <strain evidence="3 4">NFV-1</strain>
    </source>
</reference>
<sequence>MKITYVEFPEGLTAEGSDWEDIRKKVDSERPDVLVTNEMPFGKWLSASNNFDAQCAEESISAHDIGINALKELNIPLILSSRPIKCEDILANEAFALVNGEYSFAHQKHYFPEETGFYETSWFRTEKKGFDVFKSENLAVGVLLCTEVMFNEWARSYRRQGAQLIVVPRATEQSFEKWKTAASMAAIVSGCYVVSSNRVGKINDHLVFGGKGFAFSPDGSFISETSTDNPIVSFELDLELVKKQQKQYPCYVRETFISQCLPERSVTTQDQS</sequence>
<evidence type="ECO:0000313" key="4">
    <source>
        <dbReference type="Proteomes" id="UP000597206"/>
    </source>
</evidence>
<proteinExistence type="predicted"/>
<keyword evidence="4" id="KW-1185">Reference proteome</keyword>
<dbReference type="CDD" id="cd07197">
    <property type="entry name" value="nitrilase"/>
    <property type="match status" value="1"/>
</dbReference>
<accession>A0ABS0GJ38</accession>
<dbReference type="InterPro" id="IPR003010">
    <property type="entry name" value="C-N_Hydrolase"/>
</dbReference>
<protein>
    <submittedName>
        <fullName evidence="3">Carbon-nitrogen hydrolase family protein</fullName>
    </submittedName>
</protein>
<dbReference type="RefSeq" id="WP_196124278.1">
    <property type="nucleotide sequence ID" value="NZ_JADPMR010000004.1"/>
</dbReference>
<dbReference type="PROSITE" id="PS50263">
    <property type="entry name" value="CN_HYDROLASE"/>
    <property type="match status" value="1"/>
</dbReference>
<name>A0ABS0GJ38_9VIBR</name>
<dbReference type="PANTHER" id="PTHR43674:SF2">
    <property type="entry name" value="BETA-UREIDOPROPIONASE"/>
    <property type="match status" value="1"/>
</dbReference>
<dbReference type="EMBL" id="JADPMR010000004">
    <property type="protein sequence ID" value="MBF9002352.1"/>
    <property type="molecule type" value="Genomic_DNA"/>
</dbReference>
<organism evidence="3 4">
    <name type="scientific">Vibrio nitrifigilis</name>
    <dbReference type="NCBI Taxonomy" id="2789781"/>
    <lineage>
        <taxon>Bacteria</taxon>
        <taxon>Pseudomonadati</taxon>
        <taxon>Pseudomonadota</taxon>
        <taxon>Gammaproteobacteria</taxon>
        <taxon>Vibrionales</taxon>
        <taxon>Vibrionaceae</taxon>
        <taxon>Vibrio</taxon>
    </lineage>
</organism>
<comment type="caution">
    <text evidence="3">The sequence shown here is derived from an EMBL/GenBank/DDBJ whole genome shotgun (WGS) entry which is preliminary data.</text>
</comment>
<dbReference type="InterPro" id="IPR036526">
    <property type="entry name" value="C-N_Hydrolase_sf"/>
</dbReference>
<evidence type="ECO:0000259" key="2">
    <source>
        <dbReference type="PROSITE" id="PS50263"/>
    </source>
</evidence>
<dbReference type="PANTHER" id="PTHR43674">
    <property type="entry name" value="NITRILASE C965.09-RELATED"/>
    <property type="match status" value="1"/>
</dbReference>
<dbReference type="SUPFAM" id="SSF56317">
    <property type="entry name" value="Carbon-nitrogen hydrolase"/>
    <property type="match status" value="1"/>
</dbReference>
<feature type="domain" description="CN hydrolase" evidence="2">
    <location>
        <begin position="1"/>
        <end position="238"/>
    </location>
</feature>
<keyword evidence="1 3" id="KW-0378">Hydrolase</keyword>
<evidence type="ECO:0000256" key="1">
    <source>
        <dbReference type="ARBA" id="ARBA00022801"/>
    </source>
</evidence>